<dbReference type="Proteomes" id="UP000321523">
    <property type="component" value="Unassembled WGS sequence"/>
</dbReference>
<evidence type="ECO:0000313" key="1">
    <source>
        <dbReference type="EMBL" id="GEO43688.1"/>
    </source>
</evidence>
<dbReference type="OrthoDB" id="9801450at2"/>
<dbReference type="Pfam" id="PF05717">
    <property type="entry name" value="TnpB_IS66"/>
    <property type="match status" value="1"/>
</dbReference>
<comment type="caution">
    <text evidence="1">The sequence shown here is derived from an EMBL/GenBank/DDBJ whole genome shotgun (WGS) entry which is preliminary data.</text>
</comment>
<keyword evidence="2" id="KW-1185">Reference proteome</keyword>
<sequence length="115" mass="12942">MIPVPTGVRVWLSTGHTDMRKGWASLALLVQERLGQDPHSGQLFIFRGRRGDLVKVIWHDSQGSCLFVKRLERGRFIWPSTVDGAVSISAGQMGYLLEGIDWRNPQKTWRPEAAG</sequence>
<dbReference type="EMBL" id="BJYZ01000132">
    <property type="protein sequence ID" value="GEO43688.1"/>
    <property type="molecule type" value="Genomic_DNA"/>
</dbReference>
<evidence type="ECO:0000313" key="2">
    <source>
        <dbReference type="Proteomes" id="UP000321523"/>
    </source>
</evidence>
<accession>A0A512E4N6</accession>
<dbReference type="InterPro" id="IPR008878">
    <property type="entry name" value="Transposase_IS66_Orf2"/>
</dbReference>
<protein>
    <submittedName>
        <fullName evidence="1">Transposase</fullName>
    </submittedName>
</protein>
<gene>
    <name evidence="1" type="ORF">SAE02_78360</name>
</gene>
<dbReference type="PANTHER" id="PTHR36455">
    <property type="match status" value="1"/>
</dbReference>
<proteinExistence type="predicted"/>
<organism evidence="1 2">
    <name type="scientific">Skermanella aerolata</name>
    <dbReference type="NCBI Taxonomy" id="393310"/>
    <lineage>
        <taxon>Bacteria</taxon>
        <taxon>Pseudomonadati</taxon>
        <taxon>Pseudomonadota</taxon>
        <taxon>Alphaproteobacteria</taxon>
        <taxon>Rhodospirillales</taxon>
        <taxon>Azospirillaceae</taxon>
        <taxon>Skermanella</taxon>
    </lineage>
</organism>
<dbReference type="RefSeq" id="WP_044437830.1">
    <property type="nucleotide sequence ID" value="NZ_BJYZ01000132.1"/>
</dbReference>
<dbReference type="NCBIfam" id="NF033819">
    <property type="entry name" value="IS66_TnpB"/>
    <property type="match status" value="1"/>
</dbReference>
<reference evidence="1 2" key="1">
    <citation type="submission" date="2019-07" db="EMBL/GenBank/DDBJ databases">
        <title>Whole genome shotgun sequence of Skermanella aerolata NBRC 106429.</title>
        <authorList>
            <person name="Hosoyama A."/>
            <person name="Uohara A."/>
            <person name="Ohji S."/>
            <person name="Ichikawa N."/>
        </authorList>
    </citation>
    <scope>NUCLEOTIDE SEQUENCE [LARGE SCALE GENOMIC DNA]</scope>
    <source>
        <strain evidence="1 2">NBRC 106429</strain>
    </source>
</reference>
<name>A0A512E4N6_9PROT</name>
<dbReference type="PANTHER" id="PTHR36455:SF1">
    <property type="entry name" value="BLR8292 PROTEIN"/>
    <property type="match status" value="1"/>
</dbReference>
<dbReference type="AlphaFoldDB" id="A0A512E4N6"/>